<evidence type="ECO:0000313" key="2">
    <source>
        <dbReference type="Proteomes" id="UP000267096"/>
    </source>
</evidence>
<accession>A0A0M3KKC1</accession>
<proteinExistence type="predicted"/>
<gene>
    <name evidence="1" type="ORF">ASIM_LOCUS20819</name>
</gene>
<sequence>MKALENVDGDEKRNKKKAKIDAFGGLVGLEQYSDDDHDDVEKRKEKANKAINYKNGLLSALPQPKSKSRIESKGANVLLPNSVRARKKIKKQEVSCNVYLPK</sequence>
<evidence type="ECO:0000313" key="1">
    <source>
        <dbReference type="EMBL" id="VDK79891.1"/>
    </source>
</evidence>
<dbReference type="WBParaSite" id="ASIM_0002145001-mRNA-1">
    <property type="protein sequence ID" value="ASIM_0002145001-mRNA-1"/>
    <property type="gene ID" value="ASIM_0002145001"/>
</dbReference>
<organism evidence="3">
    <name type="scientific">Anisakis simplex</name>
    <name type="common">Herring worm</name>
    <dbReference type="NCBI Taxonomy" id="6269"/>
    <lineage>
        <taxon>Eukaryota</taxon>
        <taxon>Metazoa</taxon>
        <taxon>Ecdysozoa</taxon>
        <taxon>Nematoda</taxon>
        <taxon>Chromadorea</taxon>
        <taxon>Rhabditida</taxon>
        <taxon>Spirurina</taxon>
        <taxon>Ascaridomorpha</taxon>
        <taxon>Ascaridoidea</taxon>
        <taxon>Anisakidae</taxon>
        <taxon>Anisakis</taxon>
        <taxon>Anisakis simplex complex</taxon>
    </lineage>
</organism>
<dbReference type="AlphaFoldDB" id="A0A0M3KKC1"/>
<dbReference type="EMBL" id="UYRR01040803">
    <property type="protein sequence ID" value="VDK79891.1"/>
    <property type="molecule type" value="Genomic_DNA"/>
</dbReference>
<reference evidence="1 2" key="2">
    <citation type="submission" date="2018-11" db="EMBL/GenBank/DDBJ databases">
        <authorList>
            <consortium name="Pathogen Informatics"/>
        </authorList>
    </citation>
    <scope>NUCLEOTIDE SEQUENCE [LARGE SCALE GENOMIC DNA]</scope>
</reference>
<reference evidence="3" key="1">
    <citation type="submission" date="2017-02" db="UniProtKB">
        <authorList>
            <consortium name="WormBaseParasite"/>
        </authorList>
    </citation>
    <scope>IDENTIFICATION</scope>
</reference>
<dbReference type="Proteomes" id="UP000267096">
    <property type="component" value="Unassembled WGS sequence"/>
</dbReference>
<name>A0A0M3KKC1_ANISI</name>
<protein>
    <submittedName>
        <fullName evidence="3">NUC153 domain-containing protein</fullName>
    </submittedName>
</protein>
<keyword evidence="2" id="KW-1185">Reference proteome</keyword>
<evidence type="ECO:0000313" key="3">
    <source>
        <dbReference type="WBParaSite" id="ASIM_0002145001-mRNA-1"/>
    </source>
</evidence>